<dbReference type="AlphaFoldDB" id="A0A1R1LBR5"/>
<dbReference type="EMBL" id="MRDE01000039">
    <property type="protein sequence ID" value="OMH24977.1"/>
    <property type="molecule type" value="Genomic_DNA"/>
</dbReference>
<evidence type="ECO:0000256" key="1">
    <source>
        <dbReference type="ARBA" id="ARBA00008106"/>
    </source>
</evidence>
<dbReference type="Pfam" id="PF00702">
    <property type="entry name" value="Hydrolase"/>
    <property type="match status" value="1"/>
</dbReference>
<organism evidence="3 4">
    <name type="scientific">Tersicoccus phoenicis</name>
    <dbReference type="NCBI Taxonomy" id="554083"/>
    <lineage>
        <taxon>Bacteria</taxon>
        <taxon>Bacillati</taxon>
        <taxon>Actinomycetota</taxon>
        <taxon>Actinomycetes</taxon>
        <taxon>Micrococcales</taxon>
        <taxon>Micrococcaceae</taxon>
        <taxon>Tersicoccus</taxon>
    </lineage>
</organism>
<dbReference type="InterPro" id="IPR051540">
    <property type="entry name" value="S-2-haloacid_dehalogenase"/>
</dbReference>
<dbReference type="Gene3D" id="3.40.50.1000">
    <property type="entry name" value="HAD superfamily/HAD-like"/>
    <property type="match status" value="1"/>
</dbReference>
<reference evidence="3 4" key="1">
    <citation type="submission" date="2016-12" db="EMBL/GenBank/DDBJ databases">
        <title>Draft genome of Tersicoccus phoenicis 1P05MA.</title>
        <authorList>
            <person name="Nakajima Y."/>
            <person name="Yoshizawa S."/>
            <person name="Nakamura K."/>
            <person name="Ogura Y."/>
            <person name="Hayashi T."/>
            <person name="Kogure K."/>
        </authorList>
    </citation>
    <scope>NUCLEOTIDE SEQUENCE [LARGE SCALE GENOMIC DNA]</scope>
    <source>
        <strain evidence="3 4">1p05MA</strain>
    </source>
</reference>
<comment type="caution">
    <text evidence="3">The sequence shown here is derived from an EMBL/GenBank/DDBJ whole genome shotgun (WGS) entry which is preliminary data.</text>
</comment>
<dbReference type="InterPro" id="IPR036412">
    <property type="entry name" value="HAD-like_sf"/>
</dbReference>
<evidence type="ECO:0000313" key="3">
    <source>
        <dbReference type="EMBL" id="OMH24977.1"/>
    </source>
</evidence>
<dbReference type="PRINTS" id="PR00413">
    <property type="entry name" value="HADHALOGNASE"/>
</dbReference>
<accession>A0A1R1LBR5</accession>
<sequence length="244" mass="25511">MSTDGVSAEDVDVIVFDVNETLSDMRPLGAAFAAVGTPEQLAATWFAGILRDGFAAAVAGDNVPFARIAERGLIGLLATHGVDGPEQAVTSIMNALQALEVHPDVVPGIEALHGRADLVTLGNGSAATARGLLEGAGVVNAFARFLSVEDAPAWKPHRTAYAHAASTCDSPPERMLMVAVHPWDIHGAHAAGLRTAWIDRDGGRYPEYFTPPDLAVPDLVASPNGSATTCESWFVGLLARRPGQ</sequence>
<evidence type="ECO:0000313" key="4">
    <source>
        <dbReference type="Proteomes" id="UP000187085"/>
    </source>
</evidence>
<dbReference type="GO" id="GO:0019120">
    <property type="term" value="F:hydrolase activity, acting on acid halide bonds, in C-halide compounds"/>
    <property type="evidence" value="ECO:0007669"/>
    <property type="project" value="InterPro"/>
</dbReference>
<dbReference type="STRING" id="554083.BKD30_06935"/>
<keyword evidence="4" id="KW-1185">Reference proteome</keyword>
<name>A0A1R1LBR5_9MICC</name>
<comment type="similarity">
    <text evidence="1">Belongs to the HAD-like hydrolase superfamily. S-2-haloalkanoic acid dehalogenase family.</text>
</comment>
<dbReference type="InterPro" id="IPR006439">
    <property type="entry name" value="HAD-SF_hydro_IA"/>
</dbReference>
<keyword evidence="2" id="KW-0378">Hydrolase</keyword>
<gene>
    <name evidence="3" type="ORF">BKD30_06935</name>
</gene>
<dbReference type="PANTHER" id="PTHR43316:SF3">
    <property type="entry name" value="HALOACID DEHALOGENASE, TYPE II (AFU_ORTHOLOGUE AFUA_2G07750)-RELATED"/>
    <property type="match status" value="1"/>
</dbReference>
<dbReference type="InterPro" id="IPR006328">
    <property type="entry name" value="2-HAD"/>
</dbReference>
<dbReference type="RefSeq" id="WP_076703496.1">
    <property type="nucleotide sequence ID" value="NZ_MRDE01000039.1"/>
</dbReference>
<evidence type="ECO:0000256" key="2">
    <source>
        <dbReference type="ARBA" id="ARBA00022801"/>
    </source>
</evidence>
<dbReference type="InterPro" id="IPR023214">
    <property type="entry name" value="HAD_sf"/>
</dbReference>
<dbReference type="Proteomes" id="UP000187085">
    <property type="component" value="Unassembled WGS sequence"/>
</dbReference>
<protein>
    <submittedName>
        <fullName evidence="3">Haloacid dehalogenase, type II</fullName>
    </submittedName>
</protein>
<dbReference type="InterPro" id="IPR023198">
    <property type="entry name" value="PGP-like_dom2"/>
</dbReference>
<dbReference type="NCBIfam" id="TIGR01428">
    <property type="entry name" value="HAD_type_II"/>
    <property type="match status" value="1"/>
</dbReference>
<dbReference type="PANTHER" id="PTHR43316">
    <property type="entry name" value="HYDROLASE, HALOACID DELAHOGENASE-RELATED"/>
    <property type="match status" value="1"/>
</dbReference>
<proteinExistence type="inferred from homology"/>
<dbReference type="Gene3D" id="1.10.150.240">
    <property type="entry name" value="Putative phosphatase, domain 2"/>
    <property type="match status" value="1"/>
</dbReference>
<dbReference type="SUPFAM" id="SSF56784">
    <property type="entry name" value="HAD-like"/>
    <property type="match status" value="1"/>
</dbReference>